<gene>
    <name evidence="3" type="ORF">QTO34_002443</name>
</gene>
<feature type="region of interest" description="Disordered" evidence="1">
    <location>
        <begin position="180"/>
        <end position="225"/>
    </location>
</feature>
<evidence type="ECO:0000313" key="3">
    <source>
        <dbReference type="EMBL" id="KAK1337808.1"/>
    </source>
</evidence>
<protein>
    <recommendedName>
        <fullName evidence="2">Protein ASX-like PHD domain-containing protein</fullName>
    </recommendedName>
</protein>
<evidence type="ECO:0000259" key="2">
    <source>
        <dbReference type="Pfam" id="PF13922"/>
    </source>
</evidence>
<evidence type="ECO:0000313" key="4">
    <source>
        <dbReference type="Proteomes" id="UP001177744"/>
    </source>
</evidence>
<reference evidence="3" key="1">
    <citation type="submission" date="2023-06" db="EMBL/GenBank/DDBJ databases">
        <title>Reference genome for the Northern bat (Eptesicus nilssonii), a most northern bat species.</title>
        <authorList>
            <person name="Laine V.N."/>
            <person name="Pulliainen A.T."/>
            <person name="Lilley T.M."/>
        </authorList>
    </citation>
    <scope>NUCLEOTIDE SEQUENCE</scope>
    <source>
        <strain evidence="3">BLF_Eptnil</strain>
        <tissue evidence="3">Kidney</tissue>
    </source>
</reference>
<dbReference type="InterPro" id="IPR026905">
    <property type="entry name" value="ASX-like_PHD"/>
</dbReference>
<sequence>MRARPAAGGARGQGRALRPGPQPGPAGPRAALPAGVAGQAGPAGPGGPRPRRQAAEAAAARLQPPAEPVPADKNGGFHPHPEAGASHRQQFYPMPVAARGPVPTAALLPAPAKAPAGCAAFAFSRHLEQKGLGEAGLAQAPHQLRLANMLPPTCPSKRAMTWGGPHTPCPAKRWCSPPPPLALPPPPPPPPPLPPPAPHAEAPAEQKQPPGPGETAKRLGWPPTGVCSNIKSEPVSFEDGPGGSCDLGPRQAAYDQKEVKEQLKALALKNAEFPPYLLPEPQKPFPPLAAQKLPGPPPPLCGSYPAIHFGGTSFKRAASAIEKSIGILGSGPGASAAAAAAGLPGQGAPMPAQNFADSSSAEELELKCSCRLKAMIVCKGCGAFCHDDCIGPSKLCVACLVVR</sequence>
<feature type="compositionally biased region" description="Low complexity" evidence="1">
    <location>
        <begin position="27"/>
        <end position="40"/>
    </location>
</feature>
<dbReference type="GO" id="GO:0035517">
    <property type="term" value="C:PR-DUB complex"/>
    <property type="evidence" value="ECO:0007669"/>
    <property type="project" value="TreeGrafter"/>
</dbReference>
<dbReference type="GO" id="GO:0042975">
    <property type="term" value="F:peroxisome proliferator activated receptor binding"/>
    <property type="evidence" value="ECO:0007669"/>
    <property type="project" value="TreeGrafter"/>
</dbReference>
<organism evidence="3 4">
    <name type="scientific">Cnephaeus nilssonii</name>
    <name type="common">Northern bat</name>
    <name type="synonym">Eptesicus nilssonii</name>
    <dbReference type="NCBI Taxonomy" id="3371016"/>
    <lineage>
        <taxon>Eukaryota</taxon>
        <taxon>Metazoa</taxon>
        <taxon>Chordata</taxon>
        <taxon>Craniata</taxon>
        <taxon>Vertebrata</taxon>
        <taxon>Euteleostomi</taxon>
        <taxon>Mammalia</taxon>
        <taxon>Eutheria</taxon>
        <taxon>Laurasiatheria</taxon>
        <taxon>Chiroptera</taxon>
        <taxon>Yangochiroptera</taxon>
        <taxon>Vespertilionidae</taxon>
        <taxon>Cnephaeus</taxon>
    </lineage>
</organism>
<dbReference type="GO" id="GO:0003682">
    <property type="term" value="F:chromatin binding"/>
    <property type="evidence" value="ECO:0007669"/>
    <property type="project" value="TreeGrafter"/>
</dbReference>
<dbReference type="Proteomes" id="UP001177744">
    <property type="component" value="Unassembled WGS sequence"/>
</dbReference>
<feature type="compositionally biased region" description="Low complexity" evidence="1">
    <location>
        <begin position="1"/>
        <end position="19"/>
    </location>
</feature>
<dbReference type="InterPro" id="IPR024811">
    <property type="entry name" value="ASX/ASX-like"/>
</dbReference>
<dbReference type="Pfam" id="PF13922">
    <property type="entry name" value="PHD_3"/>
    <property type="match status" value="1"/>
</dbReference>
<dbReference type="GO" id="GO:0009887">
    <property type="term" value="P:animal organ morphogenesis"/>
    <property type="evidence" value="ECO:0007669"/>
    <property type="project" value="TreeGrafter"/>
</dbReference>
<feature type="region of interest" description="Disordered" evidence="1">
    <location>
        <begin position="1"/>
        <end position="86"/>
    </location>
</feature>
<dbReference type="AlphaFoldDB" id="A0AA40HV18"/>
<accession>A0AA40HV18</accession>
<feature type="compositionally biased region" description="Low complexity" evidence="1">
    <location>
        <begin position="199"/>
        <end position="208"/>
    </location>
</feature>
<keyword evidence="4" id="KW-1185">Reference proteome</keyword>
<feature type="compositionally biased region" description="Low complexity" evidence="1">
    <location>
        <begin position="55"/>
        <end position="64"/>
    </location>
</feature>
<comment type="caution">
    <text evidence="3">The sequence shown here is derived from an EMBL/GenBank/DDBJ whole genome shotgun (WGS) entry which is preliminary data.</text>
</comment>
<dbReference type="PANTHER" id="PTHR13578">
    <property type="entry name" value="ADDITIONAL SEX COMBS LIKE PROTEIN ASXL"/>
    <property type="match status" value="1"/>
</dbReference>
<proteinExistence type="predicted"/>
<dbReference type="PANTHER" id="PTHR13578:SF18">
    <property type="entry name" value="POLYCOMB GROUP PROTEIN ASXL3-RELATED"/>
    <property type="match status" value="1"/>
</dbReference>
<feature type="domain" description="Protein ASX-like PHD" evidence="2">
    <location>
        <begin position="361"/>
        <end position="401"/>
    </location>
</feature>
<dbReference type="EMBL" id="JAULJE010000011">
    <property type="protein sequence ID" value="KAK1337808.1"/>
    <property type="molecule type" value="Genomic_DNA"/>
</dbReference>
<evidence type="ECO:0000256" key="1">
    <source>
        <dbReference type="SAM" id="MobiDB-lite"/>
    </source>
</evidence>
<dbReference type="GO" id="GO:0003677">
    <property type="term" value="F:DNA binding"/>
    <property type="evidence" value="ECO:0007669"/>
    <property type="project" value="InterPro"/>
</dbReference>
<name>A0AA40HV18_CNENI</name>
<dbReference type="GO" id="GO:0045944">
    <property type="term" value="P:positive regulation of transcription by RNA polymerase II"/>
    <property type="evidence" value="ECO:0007669"/>
    <property type="project" value="TreeGrafter"/>
</dbReference>
<feature type="compositionally biased region" description="Pro residues" evidence="1">
    <location>
        <begin position="180"/>
        <end position="198"/>
    </location>
</feature>